<dbReference type="Proteomes" id="UP000509301">
    <property type="component" value="Chromosome"/>
</dbReference>
<dbReference type="KEGG" id="mten:GWK48_07800"/>
<reference evidence="3 4" key="1">
    <citation type="submission" date="2020-02" db="EMBL/GenBank/DDBJ databases">
        <title>Comparative genome analysis reveals the metabolism and evolution of the thermophilic archaeal genus Metallosphaera.</title>
        <authorList>
            <person name="Jiang C."/>
        </authorList>
    </citation>
    <scope>NUCLEOTIDE SEQUENCE [LARGE SCALE GENOMIC DNA]</scope>
    <source>
        <strain evidence="3 4">Ric-A</strain>
    </source>
</reference>
<dbReference type="InterPro" id="IPR009956">
    <property type="entry name" value="Post-segregation_anti-tox_CcdA"/>
</dbReference>
<dbReference type="PANTHER" id="PTHR42244:SF2">
    <property type="entry name" value="ANTITOXIN VAPB3-RELATED"/>
    <property type="match status" value="1"/>
</dbReference>
<protein>
    <submittedName>
        <fullName evidence="3">Antitoxin</fullName>
    </submittedName>
</protein>
<name>A0A6N0NYR7_9CREN</name>
<dbReference type="AlphaFoldDB" id="A0A6N0NYR7"/>
<dbReference type="Pfam" id="PF07362">
    <property type="entry name" value="CcdA"/>
    <property type="match status" value="1"/>
</dbReference>
<dbReference type="GeneID" id="55641842"/>
<evidence type="ECO:0000313" key="4">
    <source>
        <dbReference type="Proteomes" id="UP000509301"/>
    </source>
</evidence>
<organism evidence="3 4">
    <name type="scientific">Metallosphaera tengchongensis</name>
    <dbReference type="NCBI Taxonomy" id="1532350"/>
    <lineage>
        <taxon>Archaea</taxon>
        <taxon>Thermoproteota</taxon>
        <taxon>Thermoprotei</taxon>
        <taxon>Sulfolobales</taxon>
        <taxon>Sulfolobaceae</taxon>
        <taxon>Metallosphaera</taxon>
    </lineage>
</organism>
<feature type="coiled-coil region" evidence="2">
    <location>
        <begin position="10"/>
        <end position="58"/>
    </location>
</feature>
<evidence type="ECO:0000256" key="1">
    <source>
        <dbReference type="ARBA" id="ARBA00022649"/>
    </source>
</evidence>
<keyword evidence="2" id="KW-0175">Coiled coil</keyword>
<keyword evidence="1" id="KW-1277">Toxin-antitoxin system</keyword>
<accession>A0A6N0NYR7</accession>
<dbReference type="RefSeq" id="WP_174631134.1">
    <property type="nucleotide sequence ID" value="NZ_CP049074.1"/>
</dbReference>
<evidence type="ECO:0000313" key="3">
    <source>
        <dbReference type="EMBL" id="QKR00291.1"/>
    </source>
</evidence>
<sequence>MSEVISIRVSRKLKEDLEELNINYSELVRQYLEQVVRKEKMKRLLQNADTIREELRDRNFIPSYELVRQDRDEDSR</sequence>
<evidence type="ECO:0000256" key="2">
    <source>
        <dbReference type="SAM" id="Coils"/>
    </source>
</evidence>
<keyword evidence="4" id="KW-1185">Reference proteome</keyword>
<dbReference type="EMBL" id="CP049074">
    <property type="protein sequence ID" value="QKR00291.1"/>
    <property type="molecule type" value="Genomic_DNA"/>
</dbReference>
<dbReference type="PANTHER" id="PTHR42244">
    <property type="entry name" value="ANTITOXIN VAPB3-RELATED"/>
    <property type="match status" value="1"/>
</dbReference>
<proteinExistence type="predicted"/>
<gene>
    <name evidence="3" type="ORF">GWK48_07800</name>
</gene>
<dbReference type="InterPro" id="IPR039709">
    <property type="entry name" value="VapB3-like"/>
</dbReference>
<dbReference type="OrthoDB" id="43954at2157"/>